<dbReference type="Gene3D" id="3.40.50.10880">
    <property type="entry name" value="Uncharacterised protein PF01937, DUF89, domain 3"/>
    <property type="match status" value="1"/>
</dbReference>
<dbReference type="RefSeq" id="WP_278100546.1">
    <property type="nucleotide sequence ID" value="NZ_CP091092.1"/>
</dbReference>
<proteinExistence type="predicted"/>
<sequence length="288" mass="32544">MQITDRCFDCLLTRIEYECRIASDNDSVINEIVDVCKKELTKALSEKLPSPEISSRIHRTACEMVGNTDPYKEIKETTNNEAELFLSEIEERLVTFRDCALACVIANTLDYGSKEHKVTDDFVGFFTGEFEKGFSHDDTDEIEKLCRRVVYLCDNCGEIVFDKKFIEHLKNNGSHVTVVVKSRPIINDATIKDALFLEIDKIADNLYENTSGVSELGLNMNLIPEEVEDAINSATLIISKGMANYESLSEYKKTLKLPPVAYLMMVKCEPIADNIQIPKGSRIAYLAR</sequence>
<evidence type="ECO:0000313" key="2">
    <source>
        <dbReference type="EMBL" id="WFN37706.1"/>
    </source>
</evidence>
<accession>A0AAF0JNT2</accession>
<keyword evidence="3" id="KW-1185">Reference proteome</keyword>
<dbReference type="InterPro" id="IPR014444">
    <property type="entry name" value="PH1575-like"/>
</dbReference>
<protein>
    <submittedName>
        <fullName evidence="2">ARMT1-like domain-containing protein</fullName>
    </submittedName>
</protein>
<dbReference type="Gene3D" id="1.10.8.380">
    <property type="entry name" value="Uncharacterised protein PF01937, DUF89, domain 1"/>
    <property type="match status" value="1"/>
</dbReference>
<dbReference type="Pfam" id="PF01937">
    <property type="entry name" value="ARMT1-like_dom"/>
    <property type="match status" value="1"/>
</dbReference>
<dbReference type="EMBL" id="CP091092">
    <property type="protein sequence ID" value="WFN37706.1"/>
    <property type="molecule type" value="Genomic_DNA"/>
</dbReference>
<name>A0AAF0JNT2_9EURY</name>
<evidence type="ECO:0000313" key="3">
    <source>
        <dbReference type="Proteomes" id="UP001218895"/>
    </source>
</evidence>
<dbReference type="KEGG" id="manq:L1994_04780"/>
<dbReference type="Proteomes" id="UP001218895">
    <property type="component" value="Chromosome"/>
</dbReference>
<evidence type="ECO:0000259" key="1">
    <source>
        <dbReference type="Pfam" id="PF01937"/>
    </source>
</evidence>
<reference evidence="2" key="1">
    <citation type="submission" date="2022-01" db="EMBL/GenBank/DDBJ databases">
        <title>Complete genome of Methanomicrobium antiquum DSM 21220.</title>
        <authorList>
            <person name="Chen S.-C."/>
            <person name="You Y.-T."/>
            <person name="Zhou Y.-Z."/>
            <person name="Lai M.-C."/>
        </authorList>
    </citation>
    <scope>NUCLEOTIDE SEQUENCE</scope>
    <source>
        <strain evidence="2">DSM 21220</strain>
    </source>
</reference>
<dbReference type="Gene3D" id="1.10.285.20">
    <property type="entry name" value="Uncharacterised protein PF01937, DUF89, domain 2"/>
    <property type="match status" value="1"/>
</dbReference>
<feature type="domain" description="Damage-control phosphatase ARMT1-like metal-binding" evidence="1">
    <location>
        <begin position="4"/>
        <end position="282"/>
    </location>
</feature>
<dbReference type="InterPro" id="IPR002791">
    <property type="entry name" value="ARMT1-like_metal-bd"/>
</dbReference>
<dbReference type="InterPro" id="IPR036075">
    <property type="entry name" value="ARMT-1-like_metal-bd_sf"/>
</dbReference>
<dbReference type="GeneID" id="79949688"/>
<dbReference type="AlphaFoldDB" id="A0AAF0JNT2"/>
<dbReference type="PIRSF" id="PIRSF006593">
    <property type="entry name" value="UCP006593"/>
    <property type="match status" value="1"/>
</dbReference>
<gene>
    <name evidence="2" type="ORF">L1994_04780</name>
</gene>
<dbReference type="SUPFAM" id="SSF111321">
    <property type="entry name" value="AF1104-like"/>
    <property type="match status" value="1"/>
</dbReference>
<organism evidence="2 3">
    <name type="scientific">Methanomicrobium antiquum</name>
    <dbReference type="NCBI Taxonomy" id="487686"/>
    <lineage>
        <taxon>Archaea</taxon>
        <taxon>Methanobacteriati</taxon>
        <taxon>Methanobacteriota</taxon>
        <taxon>Stenosarchaea group</taxon>
        <taxon>Methanomicrobia</taxon>
        <taxon>Methanomicrobiales</taxon>
        <taxon>Methanomicrobiaceae</taxon>
        <taxon>Methanomicrobium</taxon>
    </lineage>
</organism>